<dbReference type="RefSeq" id="WP_066351637.1">
    <property type="nucleotide sequence ID" value="NZ_LOED01000003.1"/>
</dbReference>
<reference evidence="2 3" key="1">
    <citation type="submission" date="2015-12" db="EMBL/GenBank/DDBJ databases">
        <title>Draft genome sequnece of Fervidicola ferrireducens strain Y170.</title>
        <authorList>
            <person name="Patel B.K."/>
        </authorList>
    </citation>
    <scope>NUCLEOTIDE SEQUENCE [LARGE SCALE GENOMIC DNA]</scope>
    <source>
        <strain evidence="2 3">Y170</strain>
    </source>
</reference>
<comment type="caution">
    <text evidence="2">The sequence shown here is derived from an EMBL/GenBank/DDBJ whole genome shotgun (WGS) entry which is preliminary data.</text>
</comment>
<dbReference type="OrthoDB" id="9772633at2"/>
<proteinExistence type="predicted"/>
<dbReference type="CDD" id="cd24007">
    <property type="entry name" value="ASKHA_NBD_eukNAGK-like"/>
    <property type="match status" value="1"/>
</dbReference>
<feature type="domain" description="ATPase BadF/BadG/BcrA/BcrD type" evidence="1">
    <location>
        <begin position="5"/>
        <end position="295"/>
    </location>
</feature>
<evidence type="ECO:0000259" key="1">
    <source>
        <dbReference type="Pfam" id="PF01869"/>
    </source>
</evidence>
<dbReference type="SUPFAM" id="SSF53067">
    <property type="entry name" value="Actin-like ATPase domain"/>
    <property type="match status" value="2"/>
</dbReference>
<dbReference type="Pfam" id="PF01869">
    <property type="entry name" value="BcrAD_BadFG"/>
    <property type="match status" value="1"/>
</dbReference>
<keyword evidence="3" id="KW-1185">Reference proteome</keyword>
<dbReference type="PANTHER" id="PTHR43190:SF3">
    <property type="entry name" value="N-ACETYL-D-GLUCOSAMINE KINASE"/>
    <property type="match status" value="1"/>
</dbReference>
<name>A0A140LD11_9FIRM</name>
<keyword evidence="2" id="KW-0808">Transferase</keyword>
<dbReference type="PATRIC" id="fig|520764.3.peg.530"/>
<organism evidence="2 3">
    <name type="scientific">Fervidicola ferrireducens</name>
    <dbReference type="NCBI Taxonomy" id="520764"/>
    <lineage>
        <taxon>Bacteria</taxon>
        <taxon>Bacillati</taxon>
        <taxon>Bacillota</taxon>
        <taxon>Clostridia</taxon>
        <taxon>Thermosediminibacterales</taxon>
        <taxon>Thermosediminibacteraceae</taxon>
        <taxon>Fervidicola</taxon>
    </lineage>
</organism>
<dbReference type="AlphaFoldDB" id="A0A140LD11"/>
<sequence>MSYIVGVDAGGSKIEVLALDLEKNTATSFILERPGNVLVAGKTKALESIIETVKRVSEQQEKTSSECLGIYVGVAGAGSEKVRQKISQALKSLGLAKKIFVEADFKIALAGAAGEPRGLVVISGTGSIAYGVNEKGKEVVVGGWGHLVGDEGSGYYIGQRAIKEAIKYYEGCGGSKGIYEEVLSYFGLEDLTKIKPILYSENFSKDLIAGLAIRVGRLGDEGEKTALKILKEAGKSLAEIANCAIKRLGDTCVFVSGSVLLKEKLVYDSFALELGRANPGVKINRPKYKAVAGALILLGRELDMKLDLSHIQAVRPRLE</sequence>
<dbReference type="InterPro" id="IPR002731">
    <property type="entry name" value="ATPase_BadF"/>
</dbReference>
<dbReference type="InterPro" id="IPR052519">
    <property type="entry name" value="Euk-type_GlcNAc_Kinase"/>
</dbReference>
<dbReference type="InterPro" id="IPR043129">
    <property type="entry name" value="ATPase_NBD"/>
</dbReference>
<accession>A0A140LD11</accession>
<dbReference type="GO" id="GO:0047931">
    <property type="term" value="F:glucosamine kinase activity"/>
    <property type="evidence" value="ECO:0007669"/>
    <property type="project" value="UniProtKB-EC"/>
</dbReference>
<keyword evidence="2" id="KW-0418">Kinase</keyword>
<dbReference type="PANTHER" id="PTHR43190">
    <property type="entry name" value="N-ACETYL-D-GLUCOSAMINE KINASE"/>
    <property type="match status" value="1"/>
</dbReference>
<dbReference type="EC" id="2.7.1.8" evidence="2"/>
<dbReference type="Gene3D" id="3.30.420.40">
    <property type="match status" value="2"/>
</dbReference>
<evidence type="ECO:0000313" key="3">
    <source>
        <dbReference type="Proteomes" id="UP000070427"/>
    </source>
</evidence>
<gene>
    <name evidence="2" type="primary">gspK</name>
    <name evidence="2" type="ORF">AN618_05030</name>
</gene>
<dbReference type="InParanoid" id="A0A140LD11"/>
<evidence type="ECO:0000313" key="2">
    <source>
        <dbReference type="EMBL" id="KXG78436.1"/>
    </source>
</evidence>
<protein>
    <submittedName>
        <fullName evidence="2">Glucosamine kinase GspK</fullName>
        <ecNumber evidence="2">2.7.1.8</ecNumber>
    </submittedName>
</protein>
<dbReference type="EMBL" id="LOED01000003">
    <property type="protein sequence ID" value="KXG78436.1"/>
    <property type="molecule type" value="Genomic_DNA"/>
</dbReference>
<dbReference type="STRING" id="520764.AN618_05030"/>
<dbReference type="Proteomes" id="UP000070427">
    <property type="component" value="Unassembled WGS sequence"/>
</dbReference>